<keyword evidence="1" id="KW-0732">Signal</keyword>
<protein>
    <submittedName>
        <fullName evidence="2">Uncharacterized protein</fullName>
    </submittedName>
</protein>
<sequence length="75" mass="8605">MKNKGFIALCMILFLASDIFKLTALANSARRIWYGVDMTGTVVKGENCPIEVEDEQLTFDISEFPNSYYEKKEIF</sequence>
<dbReference type="Proteomes" id="UP000604730">
    <property type="component" value="Unassembled WGS sequence"/>
</dbReference>
<comment type="caution">
    <text evidence="2">The sequence shown here is derived from an EMBL/GenBank/DDBJ whole genome shotgun (WGS) entry which is preliminary data.</text>
</comment>
<organism evidence="2 3">
    <name type="scientific">Catonella massiliensis</name>
    <dbReference type="NCBI Taxonomy" id="2799636"/>
    <lineage>
        <taxon>Bacteria</taxon>
        <taxon>Bacillati</taxon>
        <taxon>Bacillota</taxon>
        <taxon>Clostridia</taxon>
        <taxon>Lachnospirales</taxon>
        <taxon>Lachnospiraceae</taxon>
        <taxon>Catonella</taxon>
    </lineage>
</organism>
<dbReference type="EMBL" id="JAEPRJ010000001">
    <property type="protein sequence ID" value="MBK5896186.1"/>
    <property type="molecule type" value="Genomic_DNA"/>
</dbReference>
<dbReference type="RefSeq" id="WP_208427773.1">
    <property type="nucleotide sequence ID" value="NZ_JAEPRJ010000001.1"/>
</dbReference>
<reference evidence="2 3" key="1">
    <citation type="submission" date="2021-01" db="EMBL/GenBank/DDBJ databases">
        <title>Isolation and description of Catonella massiliensis sp. nov., a novel Catonella species, isolated from a stable periodontitis subject.</title>
        <authorList>
            <person name="Antezack A."/>
            <person name="Boxberger M."/>
            <person name="La Scola B."/>
            <person name="Monnet-Corti V."/>
        </authorList>
    </citation>
    <scope>NUCLEOTIDE SEQUENCE [LARGE SCALE GENOMIC DNA]</scope>
    <source>
        <strain evidence="2 3">Marseille-Q4567</strain>
    </source>
</reference>
<proteinExistence type="predicted"/>
<evidence type="ECO:0000313" key="2">
    <source>
        <dbReference type="EMBL" id="MBK5896186.1"/>
    </source>
</evidence>
<evidence type="ECO:0000256" key="1">
    <source>
        <dbReference type="SAM" id="SignalP"/>
    </source>
</evidence>
<feature type="chain" id="PRO_5047368810" evidence="1">
    <location>
        <begin position="27"/>
        <end position="75"/>
    </location>
</feature>
<gene>
    <name evidence="2" type="ORF">JJN12_00065</name>
</gene>
<evidence type="ECO:0000313" key="3">
    <source>
        <dbReference type="Proteomes" id="UP000604730"/>
    </source>
</evidence>
<feature type="signal peptide" evidence="1">
    <location>
        <begin position="1"/>
        <end position="26"/>
    </location>
</feature>
<keyword evidence="3" id="KW-1185">Reference proteome</keyword>
<name>A0ABS1IWB7_9FIRM</name>
<accession>A0ABS1IWB7</accession>